<dbReference type="PATRIC" id="fig|1177154.3.peg.1322"/>
<comment type="similarity">
    <text evidence="1 3">Belongs to the short-chain dehydrogenases/reductases (SDR) family.</text>
</comment>
<dbReference type="GO" id="GO:0016020">
    <property type="term" value="C:membrane"/>
    <property type="evidence" value="ECO:0007669"/>
    <property type="project" value="TreeGrafter"/>
</dbReference>
<dbReference type="CDD" id="cd05233">
    <property type="entry name" value="SDR_c"/>
    <property type="match status" value="1"/>
</dbReference>
<dbReference type="InterPro" id="IPR057326">
    <property type="entry name" value="KR_dom"/>
</dbReference>
<dbReference type="EMBL" id="ARXV01000004">
    <property type="protein sequence ID" value="KGD65406.1"/>
    <property type="molecule type" value="Genomic_DNA"/>
</dbReference>
<dbReference type="Proteomes" id="UP000029444">
    <property type="component" value="Unassembled WGS sequence"/>
</dbReference>
<dbReference type="PRINTS" id="PR00080">
    <property type="entry name" value="SDRFAMILY"/>
</dbReference>
<gene>
    <name evidence="5" type="ORF">Y5S_01299</name>
</gene>
<evidence type="ECO:0000256" key="2">
    <source>
        <dbReference type="ARBA" id="ARBA00023002"/>
    </source>
</evidence>
<dbReference type="InterPro" id="IPR002347">
    <property type="entry name" value="SDR_fam"/>
</dbReference>
<protein>
    <submittedName>
        <fullName evidence="5">Short-chain dehydrogenase/reductase SDR</fullName>
    </submittedName>
</protein>
<dbReference type="Pfam" id="PF00106">
    <property type="entry name" value="adh_short"/>
    <property type="match status" value="1"/>
</dbReference>
<evidence type="ECO:0000256" key="1">
    <source>
        <dbReference type="ARBA" id="ARBA00006484"/>
    </source>
</evidence>
<keyword evidence="6" id="KW-1185">Reference proteome</keyword>
<dbReference type="PANTHER" id="PTHR44196:SF1">
    <property type="entry name" value="DEHYDROGENASE_REDUCTASE SDR FAMILY MEMBER 7B"/>
    <property type="match status" value="1"/>
</dbReference>
<accession>A0A095SL66</accession>
<dbReference type="eggNOG" id="COG0300">
    <property type="taxonomic scope" value="Bacteria"/>
</dbReference>
<dbReference type="PANTHER" id="PTHR44196">
    <property type="entry name" value="DEHYDROGENASE/REDUCTASE SDR FAMILY MEMBER 7B"/>
    <property type="match status" value="1"/>
</dbReference>
<feature type="domain" description="Ketoreductase" evidence="4">
    <location>
        <begin position="4"/>
        <end position="185"/>
    </location>
</feature>
<dbReference type="SUPFAM" id="SSF51735">
    <property type="entry name" value="NAD(P)-binding Rossmann-fold domains"/>
    <property type="match status" value="1"/>
</dbReference>
<evidence type="ECO:0000256" key="3">
    <source>
        <dbReference type="RuleBase" id="RU000363"/>
    </source>
</evidence>
<dbReference type="GO" id="GO:0016491">
    <property type="term" value="F:oxidoreductase activity"/>
    <property type="evidence" value="ECO:0007669"/>
    <property type="project" value="UniProtKB-KW"/>
</dbReference>
<proteinExistence type="inferred from homology"/>
<dbReference type="OrthoDB" id="6861885at2"/>
<sequence>MNPKHILITGAAGAIGGKLAGQFHQHHPDARLTLVDLNQEALQKVADQYDANAEACDLTAIDALPQWWQSQVDRHGPVDVLVNCAGIMDIMTLAGTGWERGKRLIDINFTAPMRLMDLALPFMIQQQDGCVINVASMAGRVPIRGCSYYGGAKAGIGLASEIARLDLKKDNVNVITVYPGPIYSGLETHARGQVKQGPISRYIPTGKPDVLAERIYRTYRKNGARVIYPDIYSLAKQVANLNLTNKAMDFFSPQPNQ</sequence>
<dbReference type="STRING" id="1177154.Y5S_01299"/>
<comment type="caution">
    <text evidence="5">The sequence shown here is derived from an EMBL/GenBank/DDBJ whole genome shotgun (WGS) entry which is preliminary data.</text>
</comment>
<reference evidence="5 6" key="1">
    <citation type="submission" date="2012-09" db="EMBL/GenBank/DDBJ databases">
        <title>Genome Sequence of alkane-degrading Bacterium Alcanivorax sp. 19-m-6.</title>
        <authorList>
            <person name="Lai Q."/>
            <person name="Shao Z."/>
        </authorList>
    </citation>
    <scope>NUCLEOTIDE SEQUENCE [LARGE SCALE GENOMIC DNA]</scope>
    <source>
        <strain evidence="5 6">19-m-6</strain>
    </source>
</reference>
<name>A0A095SL66_9GAMM</name>
<organism evidence="5 6">
    <name type="scientific">Alcanivorax nanhaiticus</name>
    <dbReference type="NCBI Taxonomy" id="1177154"/>
    <lineage>
        <taxon>Bacteria</taxon>
        <taxon>Pseudomonadati</taxon>
        <taxon>Pseudomonadota</taxon>
        <taxon>Gammaproteobacteria</taxon>
        <taxon>Oceanospirillales</taxon>
        <taxon>Alcanivoracaceae</taxon>
        <taxon>Alcanivorax</taxon>
    </lineage>
</organism>
<dbReference type="PRINTS" id="PR00081">
    <property type="entry name" value="GDHRDH"/>
</dbReference>
<dbReference type="AlphaFoldDB" id="A0A095SL66"/>
<dbReference type="InterPro" id="IPR036291">
    <property type="entry name" value="NAD(P)-bd_dom_sf"/>
</dbReference>
<evidence type="ECO:0000259" key="4">
    <source>
        <dbReference type="SMART" id="SM00822"/>
    </source>
</evidence>
<evidence type="ECO:0000313" key="5">
    <source>
        <dbReference type="EMBL" id="KGD65406.1"/>
    </source>
</evidence>
<dbReference type="SMART" id="SM00822">
    <property type="entry name" value="PKS_KR"/>
    <property type="match status" value="1"/>
</dbReference>
<evidence type="ECO:0000313" key="6">
    <source>
        <dbReference type="Proteomes" id="UP000029444"/>
    </source>
</evidence>
<dbReference type="RefSeq" id="WP_035231461.1">
    <property type="nucleotide sequence ID" value="NZ_ARXV01000004.1"/>
</dbReference>
<keyword evidence="2" id="KW-0560">Oxidoreductase</keyword>
<dbReference type="Gene3D" id="3.40.50.720">
    <property type="entry name" value="NAD(P)-binding Rossmann-like Domain"/>
    <property type="match status" value="1"/>
</dbReference>